<protein>
    <submittedName>
        <fullName evidence="3">Alpha/beta hydrolase</fullName>
    </submittedName>
</protein>
<dbReference type="GO" id="GO:0016787">
    <property type="term" value="F:hydrolase activity"/>
    <property type="evidence" value="ECO:0007669"/>
    <property type="project" value="UniProtKB-KW"/>
</dbReference>
<evidence type="ECO:0000313" key="4">
    <source>
        <dbReference type="Proteomes" id="UP000248889"/>
    </source>
</evidence>
<feature type="domain" description="AB hydrolase-1" evidence="2">
    <location>
        <begin position="41"/>
        <end position="325"/>
    </location>
</feature>
<dbReference type="EMBL" id="QKYN01000059">
    <property type="protein sequence ID" value="RAG84772.1"/>
    <property type="molecule type" value="Genomic_DNA"/>
</dbReference>
<dbReference type="InterPro" id="IPR000073">
    <property type="entry name" value="AB_hydrolase_1"/>
</dbReference>
<dbReference type="RefSeq" id="WP_111501507.1">
    <property type="nucleotide sequence ID" value="NZ_QKYN01000059.1"/>
</dbReference>
<evidence type="ECO:0000256" key="1">
    <source>
        <dbReference type="ARBA" id="ARBA00022801"/>
    </source>
</evidence>
<dbReference type="InterPro" id="IPR029058">
    <property type="entry name" value="AB_hydrolase_fold"/>
</dbReference>
<keyword evidence="1 3" id="KW-0378">Hydrolase</keyword>
<dbReference type="SUPFAM" id="SSF53474">
    <property type="entry name" value="alpha/beta-Hydrolases"/>
    <property type="match status" value="1"/>
</dbReference>
<dbReference type="PRINTS" id="PR00412">
    <property type="entry name" value="EPOXHYDRLASE"/>
</dbReference>
<comment type="caution">
    <text evidence="3">The sequence shown here is derived from an EMBL/GenBank/DDBJ whole genome shotgun (WGS) entry which is preliminary data.</text>
</comment>
<dbReference type="OrthoDB" id="2987348at2"/>
<dbReference type="Gene3D" id="3.40.50.1820">
    <property type="entry name" value="alpha/beta hydrolase"/>
    <property type="match status" value="1"/>
</dbReference>
<accession>A0A2X0II31</accession>
<name>A0A2X0II31_9ACTN</name>
<evidence type="ECO:0000313" key="3">
    <source>
        <dbReference type="EMBL" id="RAG84772.1"/>
    </source>
</evidence>
<dbReference type="Pfam" id="PF00561">
    <property type="entry name" value="Abhydrolase_1"/>
    <property type="match status" value="1"/>
</dbReference>
<dbReference type="Proteomes" id="UP000248889">
    <property type="component" value="Unassembled WGS sequence"/>
</dbReference>
<dbReference type="InterPro" id="IPR000639">
    <property type="entry name" value="Epox_hydrolase-like"/>
</dbReference>
<organism evidence="3 4">
    <name type="scientific">Streptacidiphilus pinicola</name>
    <dbReference type="NCBI Taxonomy" id="2219663"/>
    <lineage>
        <taxon>Bacteria</taxon>
        <taxon>Bacillati</taxon>
        <taxon>Actinomycetota</taxon>
        <taxon>Actinomycetes</taxon>
        <taxon>Kitasatosporales</taxon>
        <taxon>Streptomycetaceae</taxon>
        <taxon>Streptacidiphilus</taxon>
    </lineage>
</organism>
<dbReference type="PANTHER" id="PTHR43329">
    <property type="entry name" value="EPOXIDE HYDROLASE"/>
    <property type="match status" value="1"/>
</dbReference>
<gene>
    <name evidence="3" type="ORF">DN069_15145</name>
</gene>
<evidence type="ECO:0000259" key="2">
    <source>
        <dbReference type="Pfam" id="PF00561"/>
    </source>
</evidence>
<keyword evidence="4" id="KW-1185">Reference proteome</keyword>
<sequence>MVERIDGASTRGGALFAIEHHDVQVNGVNLHYAAAGDPDAPLVVLLHGFPECWYSWRHQLPALAAAGYRAVAPDQRGFARSERPEAVEAYALPHLVGDVVMLARELGAERFAVVGHDWGAPVAWQTALFRPDLVRGVVGMSVTPPLPRQGATPPLAVMDALFQGRFYWNYFNRPGVADAEFAADPERTFRAFLYGASGDNPRNDPQPPQPLLPADGSFLGALDDTGQLPSWATAADIAVFAEEYAKNGFTGGLNLYRNIDRNWELSAAWDRLPLLVPGLYVYGDRDLVGSFPGMEGVIDALPQLYPTLKPHLVLPGCGHWTQQERPAEVNEALLDFLADLPA</sequence>
<reference evidence="3 4" key="1">
    <citation type="submission" date="2018-06" db="EMBL/GenBank/DDBJ databases">
        <title>Streptacidiphilus pinicola sp. nov., isolated from pine grove soil.</title>
        <authorList>
            <person name="Roh S.G."/>
            <person name="Park S."/>
            <person name="Kim M.-K."/>
            <person name="Yun B.-R."/>
            <person name="Park J."/>
            <person name="Kim M.J."/>
            <person name="Kim Y.S."/>
            <person name="Kim S.B."/>
        </authorList>
    </citation>
    <scope>NUCLEOTIDE SEQUENCE [LARGE SCALE GENOMIC DNA]</scope>
    <source>
        <strain evidence="3 4">MMS16-CNU450</strain>
    </source>
</reference>
<dbReference type="AlphaFoldDB" id="A0A2X0II31"/>
<proteinExistence type="predicted"/>